<dbReference type="Proteomes" id="UP001519331">
    <property type="component" value="Unassembled WGS sequence"/>
</dbReference>
<organism evidence="2 3">
    <name type="scientific">Nesterenkonia lacusekhoensis</name>
    <dbReference type="NCBI Taxonomy" id="150832"/>
    <lineage>
        <taxon>Bacteria</taxon>
        <taxon>Bacillati</taxon>
        <taxon>Actinomycetota</taxon>
        <taxon>Actinomycetes</taxon>
        <taxon>Micrococcales</taxon>
        <taxon>Micrococcaceae</taxon>
        <taxon>Nesterenkonia</taxon>
    </lineage>
</organism>
<evidence type="ECO:0000256" key="1">
    <source>
        <dbReference type="SAM" id="MobiDB-lite"/>
    </source>
</evidence>
<protein>
    <recommendedName>
        <fullName evidence="4">Transcriptional regulator, AbiEi antitoxin, Type IV TA system</fullName>
    </recommendedName>
</protein>
<evidence type="ECO:0008006" key="4">
    <source>
        <dbReference type="Google" id="ProtNLM"/>
    </source>
</evidence>
<evidence type="ECO:0000313" key="2">
    <source>
        <dbReference type="EMBL" id="MBP2319180.1"/>
    </source>
</evidence>
<sequence length="363" mass="40460">MSRTRTPAPFEFLVAERRHDGTHSSTRLSRAVNRGELLRIERGIYLPRDTWTAAARWQQYLMALTAHATARPGDVFAAESALAAHGLPLLQVPRSISVFCRTRNRAGTRRPALSTGRAAPLPRDQLPFPLRRVEPPPARGQRRDAHRAALRSGEEQIPRTALAQGPKEWLPTPPAGLQVHPLPHAVLTYVPQMSAADGVAVLDAARHGQGPLSGQALTTEDVKAHEHLLHSRRRQRAFEHLWQLSDPAAESPGESWSRVIFHEWGLQAPQLQKEFQLPDGGTARVDFWWEGVAVVGEFDGLVKYRSDSGPTGEAAEDVVVREKVREDRLRALGVIVIRWTWADLAHPQRLIRRLRRAGVPLAS</sequence>
<comment type="caution">
    <text evidence="2">The sequence shown here is derived from an EMBL/GenBank/DDBJ whole genome shotgun (WGS) entry which is preliminary data.</text>
</comment>
<feature type="compositionally biased region" description="Basic and acidic residues" evidence="1">
    <location>
        <begin position="141"/>
        <end position="156"/>
    </location>
</feature>
<dbReference type="EMBL" id="JAGINX010000001">
    <property type="protein sequence ID" value="MBP2319180.1"/>
    <property type="molecule type" value="Genomic_DNA"/>
</dbReference>
<reference evidence="2 3" key="1">
    <citation type="submission" date="2021-03" db="EMBL/GenBank/DDBJ databases">
        <title>Sequencing the genomes of 1000 actinobacteria strains.</title>
        <authorList>
            <person name="Klenk H.-P."/>
        </authorList>
    </citation>
    <scope>NUCLEOTIDE SEQUENCE [LARGE SCALE GENOMIC DNA]</scope>
    <source>
        <strain evidence="2 3">DSM 12544</strain>
    </source>
</reference>
<name>A0ABS4T3Z9_9MICC</name>
<proteinExistence type="predicted"/>
<dbReference type="RefSeq" id="WP_210049822.1">
    <property type="nucleotide sequence ID" value="NZ_JAGINX010000001.1"/>
</dbReference>
<feature type="region of interest" description="Disordered" evidence="1">
    <location>
        <begin position="109"/>
        <end position="156"/>
    </location>
</feature>
<gene>
    <name evidence="2" type="ORF">JOF45_002199</name>
</gene>
<accession>A0ABS4T3Z9</accession>
<keyword evidence="3" id="KW-1185">Reference proteome</keyword>
<evidence type="ECO:0000313" key="3">
    <source>
        <dbReference type="Proteomes" id="UP001519331"/>
    </source>
</evidence>